<organism evidence="2 3">
    <name type="scientific">Mesorhabditis spiculigera</name>
    <dbReference type="NCBI Taxonomy" id="96644"/>
    <lineage>
        <taxon>Eukaryota</taxon>
        <taxon>Metazoa</taxon>
        <taxon>Ecdysozoa</taxon>
        <taxon>Nematoda</taxon>
        <taxon>Chromadorea</taxon>
        <taxon>Rhabditida</taxon>
        <taxon>Rhabditina</taxon>
        <taxon>Rhabditomorpha</taxon>
        <taxon>Rhabditoidea</taxon>
        <taxon>Rhabditidae</taxon>
        <taxon>Mesorhabditinae</taxon>
        <taxon>Mesorhabditis</taxon>
    </lineage>
</organism>
<sequence length="335" mass="37260">MWRNWLGKSSEASSGLYKKVKGWVRRKDTDDPEAEPVAEEAAQEEPQATAPAAAPATPPPPAAPSPASSKSTATNSSRANSSSKASPSARQPHRRKISRVLKIFLVSSWSSEVSRAARKLVRLKPIKVSEKKLAKWGKIVEERLKRRKAAAEDPATKPLYTIDTPFPAADRSKVEEALAKKTIPKPTPTPSSSRKSEKPTDDSLPLNAAVMLDVLRGEVKLKTMPDDQVKLDPMAEVKDLRRKQPFFEYEVVYGNTVRSMINASESVNTRSTDRSEYSQLASSGSPRIVRERTPLKITEPSHLTSYTPQLKLLKREKYRRTSAHAETSHRRSSKK</sequence>
<gene>
    <name evidence="2" type="ORF">MSPICULIGERA_LOCUS8937</name>
</gene>
<dbReference type="EMBL" id="CATQJA010002353">
    <property type="protein sequence ID" value="CAJ0570500.1"/>
    <property type="molecule type" value="Genomic_DNA"/>
</dbReference>
<dbReference type="Proteomes" id="UP001177023">
    <property type="component" value="Unassembled WGS sequence"/>
</dbReference>
<reference evidence="2" key="1">
    <citation type="submission" date="2023-06" db="EMBL/GenBank/DDBJ databases">
        <authorList>
            <person name="Delattre M."/>
        </authorList>
    </citation>
    <scope>NUCLEOTIDE SEQUENCE</scope>
    <source>
        <strain evidence="2">AF72</strain>
    </source>
</reference>
<dbReference type="Pfam" id="PF05867">
    <property type="entry name" value="DUF851"/>
    <property type="match status" value="1"/>
</dbReference>
<feature type="region of interest" description="Disordered" evidence="1">
    <location>
        <begin position="1"/>
        <end position="96"/>
    </location>
</feature>
<proteinExistence type="predicted"/>
<feature type="region of interest" description="Disordered" evidence="1">
    <location>
        <begin position="266"/>
        <end position="335"/>
    </location>
</feature>
<keyword evidence="3" id="KW-1185">Reference proteome</keyword>
<feature type="non-terminal residue" evidence="2">
    <location>
        <position position="335"/>
    </location>
</feature>
<evidence type="ECO:0000313" key="3">
    <source>
        <dbReference type="Proteomes" id="UP001177023"/>
    </source>
</evidence>
<dbReference type="AlphaFoldDB" id="A0AA36CK45"/>
<evidence type="ECO:0000256" key="1">
    <source>
        <dbReference type="SAM" id="MobiDB-lite"/>
    </source>
</evidence>
<feature type="region of interest" description="Disordered" evidence="1">
    <location>
        <begin position="175"/>
        <end position="205"/>
    </location>
</feature>
<accession>A0AA36CK45</accession>
<feature type="compositionally biased region" description="Low complexity" evidence="1">
    <location>
        <begin position="65"/>
        <end position="90"/>
    </location>
</feature>
<feature type="compositionally biased region" description="Low complexity" evidence="1">
    <location>
        <begin position="44"/>
        <end position="55"/>
    </location>
</feature>
<name>A0AA36CK45_9BILA</name>
<dbReference type="InterPro" id="IPR008569">
    <property type="entry name" value="DUF851"/>
</dbReference>
<feature type="compositionally biased region" description="Acidic residues" evidence="1">
    <location>
        <begin position="30"/>
        <end position="43"/>
    </location>
</feature>
<protein>
    <submittedName>
        <fullName evidence="2">Uncharacterized protein</fullName>
    </submittedName>
</protein>
<feature type="compositionally biased region" description="Basic residues" evidence="1">
    <location>
        <begin position="312"/>
        <end position="322"/>
    </location>
</feature>
<evidence type="ECO:0000313" key="2">
    <source>
        <dbReference type="EMBL" id="CAJ0570500.1"/>
    </source>
</evidence>
<comment type="caution">
    <text evidence="2">The sequence shown here is derived from an EMBL/GenBank/DDBJ whole genome shotgun (WGS) entry which is preliminary data.</text>
</comment>